<evidence type="ECO:0008006" key="5">
    <source>
        <dbReference type="Google" id="ProtNLM"/>
    </source>
</evidence>
<gene>
    <name evidence="3" type="ORF">MCOR_50214</name>
</gene>
<reference evidence="3 4" key="1">
    <citation type="submission" date="2020-06" db="EMBL/GenBank/DDBJ databases">
        <authorList>
            <person name="Li R."/>
            <person name="Bekaert M."/>
        </authorList>
    </citation>
    <scope>NUCLEOTIDE SEQUENCE [LARGE SCALE GENOMIC DNA]</scope>
    <source>
        <strain evidence="4">wild</strain>
    </source>
</reference>
<feature type="region of interest" description="Disordered" evidence="2">
    <location>
        <begin position="875"/>
        <end position="912"/>
    </location>
</feature>
<protein>
    <recommendedName>
        <fullName evidence="5">DZIP3-like HEPN domain-containing protein</fullName>
    </recommendedName>
</protein>
<dbReference type="Proteomes" id="UP000507470">
    <property type="component" value="Unassembled WGS sequence"/>
</dbReference>
<proteinExistence type="predicted"/>
<dbReference type="EMBL" id="CACVKT020008797">
    <property type="protein sequence ID" value="CAC5417726.1"/>
    <property type="molecule type" value="Genomic_DNA"/>
</dbReference>
<feature type="compositionally biased region" description="Basic and acidic residues" evidence="2">
    <location>
        <begin position="875"/>
        <end position="886"/>
    </location>
</feature>
<evidence type="ECO:0000313" key="3">
    <source>
        <dbReference type="EMBL" id="CAC5417726.1"/>
    </source>
</evidence>
<name>A0A6J8ECL8_MYTCO</name>
<keyword evidence="4" id="KW-1185">Reference proteome</keyword>
<evidence type="ECO:0000313" key="4">
    <source>
        <dbReference type="Proteomes" id="UP000507470"/>
    </source>
</evidence>
<dbReference type="AlphaFoldDB" id="A0A6J8ECL8"/>
<evidence type="ECO:0000256" key="1">
    <source>
        <dbReference type="SAM" id="Coils"/>
    </source>
</evidence>
<dbReference type="OrthoDB" id="6129282at2759"/>
<organism evidence="3 4">
    <name type="scientific">Mytilus coruscus</name>
    <name type="common">Sea mussel</name>
    <dbReference type="NCBI Taxonomy" id="42192"/>
    <lineage>
        <taxon>Eukaryota</taxon>
        <taxon>Metazoa</taxon>
        <taxon>Spiralia</taxon>
        <taxon>Lophotrochozoa</taxon>
        <taxon>Mollusca</taxon>
        <taxon>Bivalvia</taxon>
        <taxon>Autobranchia</taxon>
        <taxon>Pteriomorphia</taxon>
        <taxon>Mytilida</taxon>
        <taxon>Mytiloidea</taxon>
        <taxon>Mytilidae</taxon>
        <taxon>Mytilinae</taxon>
        <taxon>Mytilus</taxon>
    </lineage>
</organism>
<sequence length="1093" mass="125737">MSTNSPEAQDLLRLFKCVVDTGTDVLTAFAKYKLLPAYNGNFELFLDDKKHEIFHLWQSQKLLCCACPSAGCNLKRMNHMGNWIFKKIYDDSGPENRGHIVRNSRKVVQVCLHKFVTRNIAIDELDISVVSFLLRNLANLSPKETFALDMITTKRSQVCHAYAMTCYPMALLNTAWTELENALLDLADPSYKRIIQKQIKYLRKVDIEKEEITELLKNVEEVNLILQELKSSCNNNSKQFHDMESRLENISINNKDDIKQHFTEQTSLFAAQAQHALSEKIQKTEKKLENSIQHEVKEVKESQTNSFQQLGNQLHETRSEIKEVKENQEKTQVEILRAIQNLTLSLKYERPANLLVPEETGADSKECPVLWQIATPEDWDLEAVVATLRNPSNKDTLFKKKFVRKGSLIMLTTIAASILSDSEAFEAAVISFLTKMIEDCDINTEIPCRVDVTLHILNANEVSISCELPFVQLHQQVSGDKKHLMKNEKFDVAFLNGDDEKEIKWVQNMSTNLKTNYEMKCTILAKDYLNGFPLKSTLGMYVTMFQAVILTLTKENYKQYDFYIKDDMPVIAVELDYLNEIRLNMQSFPYINCTTCEHLWFPRLVDTLKKKIPDHLGEKMEKMENDKNKINEDCEKCKTTVTTAVYHTVEFTDTLYIKQFTICGSIMDETSILNVLHQMKNLAVPYKITGWTKSLETPLGPTTNSLFILISPNIQKCLSLEKYLNAVIVKKGITVYTLKIADTEIPFVLQLKEEMPYHSHLRDHCIDATSMNQKQIAYTIFLLVENDSVDDVEILKSSDTSMKTERSGQSESPMLVVLHRKTNLRTLNLSYRTLDDSVDDIEILKNIDTSMKTERSERSDDSVEDIEILKNIDTRKETERSGRSDDSVDDVEILKSSDTSMKTERSGQSDDSVDDIEILKNIDTSMKTERSERSDDSVEDIEILKNIDTRKETERSGRSAVSDGEIERLKMTNTSMKTERSCPSVGEIRESYEKPNVRMKETRSRRAIGEIRESYEKPNVRMKETRSRRASNVLYINYFITGFINYLHTRKKETHTQENEIKSAAVIVIVNPSAFYSDLFHIPKRKCCTEVKC</sequence>
<feature type="coiled-coil region" evidence="1">
    <location>
        <begin position="202"/>
        <end position="232"/>
    </location>
</feature>
<accession>A0A6J8ECL8</accession>
<evidence type="ECO:0000256" key="2">
    <source>
        <dbReference type="SAM" id="MobiDB-lite"/>
    </source>
</evidence>
<keyword evidence="1" id="KW-0175">Coiled coil</keyword>
<feature type="coiled-coil region" evidence="1">
    <location>
        <begin position="307"/>
        <end position="341"/>
    </location>
</feature>